<keyword evidence="2" id="KW-0378">Hydrolase</keyword>
<dbReference type="SUPFAM" id="SSF55811">
    <property type="entry name" value="Nudix"/>
    <property type="match status" value="1"/>
</dbReference>
<evidence type="ECO:0000256" key="1">
    <source>
        <dbReference type="ARBA" id="ARBA00001946"/>
    </source>
</evidence>
<keyword evidence="5" id="KW-1185">Reference proteome</keyword>
<reference evidence="4" key="1">
    <citation type="journal article" date="2014" name="Int. J. Syst. Evol. Microbiol.">
        <title>Complete genome sequence of Corynebacterium casei LMG S-19264T (=DSM 44701T), isolated from a smear-ripened cheese.</title>
        <authorList>
            <consortium name="US DOE Joint Genome Institute (JGI-PGF)"/>
            <person name="Walter F."/>
            <person name="Albersmeier A."/>
            <person name="Kalinowski J."/>
            <person name="Ruckert C."/>
        </authorList>
    </citation>
    <scope>NUCLEOTIDE SEQUENCE</scope>
    <source>
        <strain evidence="4">CGMCC 1.12777</strain>
    </source>
</reference>
<evidence type="ECO:0000256" key="2">
    <source>
        <dbReference type="ARBA" id="ARBA00022801"/>
    </source>
</evidence>
<dbReference type="RefSeq" id="WP_188496146.1">
    <property type="nucleotide sequence ID" value="NZ_BMFV01000004.1"/>
</dbReference>
<dbReference type="PANTHER" id="PTHR43046:SF2">
    <property type="entry name" value="8-OXO-DGTP DIPHOSPHATASE-RELATED"/>
    <property type="match status" value="1"/>
</dbReference>
<gene>
    <name evidence="4" type="ORF">GCM10007096_08410</name>
</gene>
<dbReference type="EMBL" id="BMFV01000004">
    <property type="protein sequence ID" value="GGH77065.1"/>
    <property type="molecule type" value="Genomic_DNA"/>
</dbReference>
<protein>
    <recommendedName>
        <fullName evidence="3">Nudix hydrolase domain-containing protein</fullName>
    </recommendedName>
</protein>
<comment type="cofactor">
    <cofactor evidence="1">
        <name>Mg(2+)</name>
        <dbReference type="ChEBI" id="CHEBI:18420"/>
    </cofactor>
</comment>
<dbReference type="Gene3D" id="3.90.79.10">
    <property type="entry name" value="Nucleoside Triphosphate Pyrophosphohydrolase"/>
    <property type="match status" value="1"/>
</dbReference>
<dbReference type="Proteomes" id="UP000656813">
    <property type="component" value="Unassembled WGS sequence"/>
</dbReference>
<dbReference type="PROSITE" id="PS51462">
    <property type="entry name" value="NUDIX"/>
    <property type="match status" value="1"/>
</dbReference>
<dbReference type="InterPro" id="IPR000086">
    <property type="entry name" value="NUDIX_hydrolase_dom"/>
</dbReference>
<dbReference type="GO" id="GO:0016787">
    <property type="term" value="F:hydrolase activity"/>
    <property type="evidence" value="ECO:0007669"/>
    <property type="project" value="UniProtKB-KW"/>
</dbReference>
<dbReference type="PANTHER" id="PTHR43046">
    <property type="entry name" value="GDP-MANNOSE MANNOSYL HYDROLASE"/>
    <property type="match status" value="1"/>
</dbReference>
<dbReference type="Pfam" id="PF00293">
    <property type="entry name" value="NUDIX"/>
    <property type="match status" value="1"/>
</dbReference>
<dbReference type="InterPro" id="IPR015797">
    <property type="entry name" value="NUDIX_hydrolase-like_dom_sf"/>
</dbReference>
<organism evidence="4 5">
    <name type="scientific">Pullulanibacillus pueri</name>
    <dbReference type="NCBI Taxonomy" id="1437324"/>
    <lineage>
        <taxon>Bacteria</taxon>
        <taxon>Bacillati</taxon>
        <taxon>Bacillota</taxon>
        <taxon>Bacilli</taxon>
        <taxon>Bacillales</taxon>
        <taxon>Sporolactobacillaceae</taxon>
        <taxon>Pullulanibacillus</taxon>
    </lineage>
</organism>
<dbReference type="AlphaFoldDB" id="A0A8J2ZUD3"/>
<proteinExistence type="predicted"/>
<reference evidence="4" key="2">
    <citation type="submission" date="2020-09" db="EMBL/GenBank/DDBJ databases">
        <authorList>
            <person name="Sun Q."/>
            <person name="Zhou Y."/>
        </authorList>
    </citation>
    <scope>NUCLEOTIDE SEQUENCE</scope>
    <source>
        <strain evidence="4">CGMCC 1.12777</strain>
    </source>
</reference>
<name>A0A8J2ZUD3_9BACL</name>
<evidence type="ECO:0000313" key="5">
    <source>
        <dbReference type="Proteomes" id="UP000656813"/>
    </source>
</evidence>
<accession>A0A8J2ZUD3</accession>
<evidence type="ECO:0000313" key="4">
    <source>
        <dbReference type="EMBL" id="GGH77065.1"/>
    </source>
</evidence>
<feature type="domain" description="Nudix hydrolase" evidence="3">
    <location>
        <begin position="15"/>
        <end position="144"/>
    </location>
</feature>
<comment type="caution">
    <text evidence="4">The sequence shown here is derived from an EMBL/GenBank/DDBJ whole genome shotgun (WGS) entry which is preliminary data.</text>
</comment>
<sequence length="157" mass="18316">MTNHKSDYLKANHSPYTVGVAVIVVDGHGNYLLQQDPYLGWCLPGGIPKSNETKEDACRRFVDETMGLKLHTLQMYDIFHGKRFFPLEKERQGTHFISIVYVSKEHEWIDSPSENTTPSTFFDAMQLPFELMPQIKDVLFQHKLKMMRERTREPRGQ</sequence>
<evidence type="ECO:0000259" key="3">
    <source>
        <dbReference type="PROSITE" id="PS51462"/>
    </source>
</evidence>